<reference evidence="6" key="1">
    <citation type="journal article" date="2020" name="Stud. Mycol.">
        <title>101 Dothideomycetes genomes: a test case for predicting lifestyles and emergence of pathogens.</title>
        <authorList>
            <person name="Haridas S."/>
            <person name="Albert R."/>
            <person name="Binder M."/>
            <person name="Bloem J."/>
            <person name="Labutti K."/>
            <person name="Salamov A."/>
            <person name="Andreopoulos B."/>
            <person name="Baker S."/>
            <person name="Barry K."/>
            <person name="Bills G."/>
            <person name="Bluhm B."/>
            <person name="Cannon C."/>
            <person name="Castanera R."/>
            <person name="Culley D."/>
            <person name="Daum C."/>
            <person name="Ezra D."/>
            <person name="Gonzalez J."/>
            <person name="Henrissat B."/>
            <person name="Kuo A."/>
            <person name="Liang C."/>
            <person name="Lipzen A."/>
            <person name="Lutzoni F."/>
            <person name="Magnuson J."/>
            <person name="Mondo S."/>
            <person name="Nolan M."/>
            <person name="Ohm R."/>
            <person name="Pangilinan J."/>
            <person name="Park H.-J."/>
            <person name="Ramirez L."/>
            <person name="Alfaro M."/>
            <person name="Sun H."/>
            <person name="Tritt A."/>
            <person name="Yoshinaga Y."/>
            <person name="Zwiers L.-H."/>
            <person name="Turgeon B."/>
            <person name="Goodwin S."/>
            <person name="Spatafora J."/>
            <person name="Crous P."/>
            <person name="Grigoriev I."/>
        </authorList>
    </citation>
    <scope>NUCLEOTIDE SEQUENCE</scope>
    <source>
        <strain evidence="6">CBS 130266</strain>
    </source>
</reference>
<dbReference type="PANTHER" id="PTHR43735">
    <property type="entry name" value="APOPTOSIS-INDUCING FACTOR 1"/>
    <property type="match status" value="1"/>
</dbReference>
<gene>
    <name evidence="6" type="ORF">EJ08DRAFT_671641</name>
</gene>
<dbReference type="AlphaFoldDB" id="A0A9P4NLW4"/>
<keyword evidence="3" id="KW-0274">FAD</keyword>
<keyword evidence="4" id="KW-0560">Oxidoreductase</keyword>
<feature type="domain" description="FAD/NAD(P)-binding" evidence="5">
    <location>
        <begin position="4"/>
        <end position="270"/>
    </location>
</feature>
<dbReference type="SUPFAM" id="SSF51905">
    <property type="entry name" value="FAD/NAD(P)-binding domain"/>
    <property type="match status" value="1"/>
</dbReference>
<comment type="caution">
    <text evidence="6">The sequence shown here is derived from an EMBL/GenBank/DDBJ whole genome shotgun (WGS) entry which is preliminary data.</text>
</comment>
<dbReference type="GO" id="GO:0005737">
    <property type="term" value="C:cytoplasm"/>
    <property type="evidence" value="ECO:0007669"/>
    <property type="project" value="TreeGrafter"/>
</dbReference>
<evidence type="ECO:0000259" key="5">
    <source>
        <dbReference type="Pfam" id="PF07992"/>
    </source>
</evidence>
<evidence type="ECO:0000256" key="1">
    <source>
        <dbReference type="ARBA" id="ARBA00006442"/>
    </source>
</evidence>
<proteinExistence type="inferred from homology"/>
<evidence type="ECO:0000313" key="7">
    <source>
        <dbReference type="Proteomes" id="UP000800235"/>
    </source>
</evidence>
<dbReference type="GO" id="GO:0050660">
    <property type="term" value="F:flavin adenine dinucleotide binding"/>
    <property type="evidence" value="ECO:0007669"/>
    <property type="project" value="TreeGrafter"/>
</dbReference>
<dbReference type="Gene3D" id="3.50.50.100">
    <property type="match status" value="1"/>
</dbReference>
<name>A0A9P4NLW4_9PEZI</name>
<dbReference type="OrthoDB" id="202203at2759"/>
<evidence type="ECO:0000256" key="2">
    <source>
        <dbReference type="ARBA" id="ARBA00022630"/>
    </source>
</evidence>
<accession>A0A9P4NLW4</accession>
<dbReference type="InterPro" id="IPR023753">
    <property type="entry name" value="FAD/NAD-binding_dom"/>
</dbReference>
<evidence type="ECO:0000313" key="6">
    <source>
        <dbReference type="EMBL" id="KAF2427554.1"/>
    </source>
</evidence>
<sequence length="351" mass="37827">MKYVVILGGSYAGVSTAHRLLKQSAKTGAFKITLVSQDTDFYWNMASVRGLVPAGFIKYPASQFEFVHASAQAMDVDAKVVTLSGKRTLQYDFLVLATGSRTRDMTPFKSLGSTEATKTAVHVFQKQVKAAKTIVVAGAGFTGVEMVGELGYEYGEGKQTTLLASGPNVLTTCPASVSNLALKELEKLKVDVKLQTKVTASAQLPDGQQELILSTGETLLADMYIPTFGLDPNSYYVPTKFLSSNKAVVVDAHLKVKGAEDVWAIGDVSDVEGSQFITCDKQSAYLAKALATTLNGKAPVPYKVNTTRFQIGKKAGTGYYGNIRLPSFLVVHLRKNLSLQNLRPTIDGTIF</sequence>
<organism evidence="6 7">
    <name type="scientific">Tothia fuscella</name>
    <dbReference type="NCBI Taxonomy" id="1048955"/>
    <lineage>
        <taxon>Eukaryota</taxon>
        <taxon>Fungi</taxon>
        <taxon>Dikarya</taxon>
        <taxon>Ascomycota</taxon>
        <taxon>Pezizomycotina</taxon>
        <taxon>Dothideomycetes</taxon>
        <taxon>Pleosporomycetidae</taxon>
        <taxon>Venturiales</taxon>
        <taxon>Cylindrosympodiaceae</taxon>
        <taxon>Tothia</taxon>
    </lineage>
</organism>
<dbReference type="GO" id="GO:0004174">
    <property type="term" value="F:electron-transferring-flavoprotein dehydrogenase activity"/>
    <property type="evidence" value="ECO:0007669"/>
    <property type="project" value="TreeGrafter"/>
</dbReference>
<protein>
    <submittedName>
        <fullName evidence="6">FAD/NAD(P)-binding domain-containing protein</fullName>
    </submittedName>
</protein>
<dbReference type="InterPro" id="IPR036188">
    <property type="entry name" value="FAD/NAD-bd_sf"/>
</dbReference>
<keyword evidence="7" id="KW-1185">Reference proteome</keyword>
<dbReference type="Pfam" id="PF07992">
    <property type="entry name" value="Pyr_redox_2"/>
    <property type="match status" value="1"/>
</dbReference>
<dbReference type="PANTHER" id="PTHR43735:SF3">
    <property type="entry name" value="FERROPTOSIS SUPPRESSOR PROTEIN 1"/>
    <property type="match status" value="1"/>
</dbReference>
<keyword evidence="2" id="KW-0285">Flavoprotein</keyword>
<dbReference type="Proteomes" id="UP000800235">
    <property type="component" value="Unassembled WGS sequence"/>
</dbReference>
<dbReference type="PRINTS" id="PR00368">
    <property type="entry name" value="FADPNR"/>
</dbReference>
<evidence type="ECO:0000256" key="3">
    <source>
        <dbReference type="ARBA" id="ARBA00022827"/>
    </source>
</evidence>
<comment type="similarity">
    <text evidence="1">Belongs to the FAD-dependent oxidoreductase family.</text>
</comment>
<evidence type="ECO:0000256" key="4">
    <source>
        <dbReference type="ARBA" id="ARBA00023002"/>
    </source>
</evidence>
<dbReference type="EMBL" id="MU007059">
    <property type="protein sequence ID" value="KAF2427554.1"/>
    <property type="molecule type" value="Genomic_DNA"/>
</dbReference>